<dbReference type="InterPro" id="IPR038607">
    <property type="entry name" value="PhoD-like_sf"/>
</dbReference>
<dbReference type="SUPFAM" id="SSF56300">
    <property type="entry name" value="Metallo-dependent phosphatases"/>
    <property type="match status" value="1"/>
</dbReference>
<name>A0A291PB49_9GAMM</name>
<dbReference type="InterPro" id="IPR029052">
    <property type="entry name" value="Metallo-depent_PP-like"/>
</dbReference>
<evidence type="ECO:0000313" key="2">
    <source>
        <dbReference type="EMBL" id="ATJ84095.1"/>
    </source>
</evidence>
<dbReference type="Gene3D" id="3.60.21.70">
    <property type="entry name" value="PhoD-like phosphatase"/>
    <property type="match status" value="1"/>
</dbReference>
<evidence type="ECO:0000259" key="1">
    <source>
        <dbReference type="Pfam" id="PF09423"/>
    </source>
</evidence>
<dbReference type="AlphaFoldDB" id="A0A291PB49"/>
<dbReference type="InterPro" id="IPR018946">
    <property type="entry name" value="PhoD-like_MPP"/>
</dbReference>
<reference evidence="2 3" key="1">
    <citation type="journal article" date="2017" name="Sci. Rep.">
        <title>Revealing the Saline Adaptation Strategies of the Halophilic Bacterium Halomonas beimenensis through High-throughput Omics and Transposon Mutagenesis Approaches.</title>
        <authorList>
            <person name="Chen Y.H."/>
            <person name="Lin S.S."/>
            <person name="Shyu Y.T."/>
        </authorList>
    </citation>
    <scope>NUCLEOTIDE SEQUENCE [LARGE SCALE GENOMIC DNA]</scope>
    <source>
        <strain evidence="2 3">NTU-111</strain>
    </source>
</reference>
<sequence>MSGLRAPQLGPIIGHTAHDRCRLWIRGRAPRDEGVHLGVEMRTVGLLGVLDRKSGKVAIDDATGLPWAYYFRLHREFDRTGTFVLGQQASLGGRDGPGPFPLQADTDYRVRVATLTVDDPLPDAESLEDEDLAERLPPLANMAALLEALDAADCEARLRTFPDPAAGAADELSFLIGSCRYPGLLWKVKEADRIFAPMATHFLPQGGRRRARFTLMMGDQIYADKFNRHLPLGRADTFEEMQSRYHEAFGAPNMRRLLRQSPVYMILDDHEIEDNWSQDRLRDDHHLFNIAIGAYMSYQWSHGPRSFGRRLYYRFECGGYPFFVVDTRTQRYRQRAGLRDNHLLGRPRLDADPEHASQLDRLCAWLSDQQRERGNVPKFLVTSSVFAPSPIDERLDPDLEEDAGEDAEDWLFAVNREVRERSDSWPAYPNTRRAILEHIHDQGIQNVIFLSGDVHCANIARLRFQAEQGDLDLVAYDVTSSALYWPFPFADGDPNGFVHDSAEAGQFDGFPLPGRDVVVHYRAWGFSQEDNFCRLELDKARHRLRVRVLDKAGQPVRVAGPDGRRVAFNDLRLAPWD</sequence>
<evidence type="ECO:0000313" key="3">
    <source>
        <dbReference type="Proteomes" id="UP000219993"/>
    </source>
</evidence>
<dbReference type="CDD" id="cd07389">
    <property type="entry name" value="MPP_PhoD"/>
    <property type="match status" value="1"/>
</dbReference>
<dbReference type="RefSeq" id="WP_097790337.1">
    <property type="nucleotide sequence ID" value="NZ_BAAADT010000037.1"/>
</dbReference>
<keyword evidence="3" id="KW-1185">Reference proteome</keyword>
<proteinExistence type="predicted"/>
<dbReference type="KEGG" id="hbe:BEI_3108"/>
<dbReference type="Proteomes" id="UP000219993">
    <property type="component" value="Chromosome"/>
</dbReference>
<dbReference type="OrthoDB" id="9795624at2"/>
<organism evidence="2 3">
    <name type="scientific">Halomonas beimenensis</name>
    <dbReference type="NCBI Taxonomy" id="475662"/>
    <lineage>
        <taxon>Bacteria</taxon>
        <taxon>Pseudomonadati</taxon>
        <taxon>Pseudomonadota</taxon>
        <taxon>Gammaproteobacteria</taxon>
        <taxon>Oceanospirillales</taxon>
        <taxon>Halomonadaceae</taxon>
        <taxon>Halomonas</taxon>
    </lineage>
</organism>
<gene>
    <name evidence="2" type="ORF">BEI_3108</name>
</gene>
<protein>
    <recommendedName>
        <fullName evidence="1">PhoD-like phosphatase metallophosphatase domain-containing protein</fullName>
    </recommendedName>
</protein>
<dbReference type="EMBL" id="CP021435">
    <property type="protein sequence ID" value="ATJ84095.1"/>
    <property type="molecule type" value="Genomic_DNA"/>
</dbReference>
<dbReference type="PANTHER" id="PTHR43606:SF2">
    <property type="entry name" value="ALKALINE PHOSPHATASE FAMILY PROTEIN (AFU_ORTHOLOGUE AFUA_5G03860)"/>
    <property type="match status" value="1"/>
</dbReference>
<dbReference type="PANTHER" id="PTHR43606">
    <property type="entry name" value="PHOSPHATASE, PUTATIVE (AFU_ORTHOLOGUE AFUA_6G08710)-RELATED"/>
    <property type="match status" value="1"/>
</dbReference>
<accession>A0A291PB49</accession>
<dbReference type="InterPro" id="IPR052900">
    <property type="entry name" value="Phospholipid_Metab_Enz"/>
</dbReference>
<dbReference type="Pfam" id="PF09423">
    <property type="entry name" value="PhoD"/>
    <property type="match status" value="1"/>
</dbReference>
<feature type="domain" description="PhoD-like phosphatase metallophosphatase" evidence="1">
    <location>
        <begin position="209"/>
        <end position="475"/>
    </location>
</feature>